<organism evidence="6 7">
    <name type="scientific">Acetobacter musti</name>
    <dbReference type="NCBI Taxonomy" id="864732"/>
    <lineage>
        <taxon>Bacteria</taxon>
        <taxon>Pseudomonadati</taxon>
        <taxon>Pseudomonadota</taxon>
        <taxon>Alphaproteobacteria</taxon>
        <taxon>Acetobacterales</taxon>
        <taxon>Acetobacteraceae</taxon>
        <taxon>Acetobacter</taxon>
    </lineage>
</organism>
<comment type="caution">
    <text evidence="6">The sequence shown here is derived from an EMBL/GenBank/DDBJ whole genome shotgun (WGS) entry which is preliminary data.</text>
</comment>
<accession>A0ABX0JNI4</accession>
<comment type="similarity">
    <text evidence="1">Belongs to the peptidase S49 family.</text>
</comment>
<dbReference type="InterPro" id="IPR029045">
    <property type="entry name" value="ClpP/crotonase-like_dom_sf"/>
</dbReference>
<dbReference type="SUPFAM" id="SSF52096">
    <property type="entry name" value="ClpP/crotonase"/>
    <property type="match status" value="1"/>
</dbReference>
<dbReference type="Proteomes" id="UP000635278">
    <property type="component" value="Unassembled WGS sequence"/>
</dbReference>
<keyword evidence="7" id="KW-1185">Reference proteome</keyword>
<keyword evidence="3" id="KW-0378">Hydrolase</keyword>
<evidence type="ECO:0000256" key="1">
    <source>
        <dbReference type="ARBA" id="ARBA00008683"/>
    </source>
</evidence>
<keyword evidence="4" id="KW-0720">Serine protease</keyword>
<proteinExistence type="inferred from homology"/>
<dbReference type="PANTHER" id="PTHR33209">
    <property type="entry name" value="PROTEASE 4"/>
    <property type="match status" value="1"/>
</dbReference>
<evidence type="ECO:0000313" key="6">
    <source>
        <dbReference type="EMBL" id="NHN83658.1"/>
    </source>
</evidence>
<dbReference type="PANTHER" id="PTHR33209:SF1">
    <property type="entry name" value="PEPTIDASE S49 DOMAIN-CONTAINING PROTEIN"/>
    <property type="match status" value="1"/>
</dbReference>
<dbReference type="Gene3D" id="6.20.330.10">
    <property type="match status" value="1"/>
</dbReference>
<dbReference type="CDD" id="cd07022">
    <property type="entry name" value="S49_Sppa_36K_type"/>
    <property type="match status" value="1"/>
</dbReference>
<evidence type="ECO:0000256" key="2">
    <source>
        <dbReference type="ARBA" id="ARBA00022670"/>
    </source>
</evidence>
<dbReference type="Pfam" id="PF01343">
    <property type="entry name" value="Peptidase_S49"/>
    <property type="match status" value="1"/>
</dbReference>
<gene>
    <name evidence="6" type="ORF">GOB93_03260</name>
</gene>
<evidence type="ECO:0000313" key="7">
    <source>
        <dbReference type="Proteomes" id="UP000635278"/>
    </source>
</evidence>
<dbReference type="InterPro" id="IPR033855">
    <property type="entry name" value="Protein_C"/>
</dbReference>
<name>A0ABX0JNI4_9PROT</name>
<dbReference type="EMBL" id="WOTB01000003">
    <property type="protein sequence ID" value="NHN83658.1"/>
    <property type="molecule type" value="Genomic_DNA"/>
</dbReference>
<evidence type="ECO:0000259" key="5">
    <source>
        <dbReference type="Pfam" id="PF01343"/>
    </source>
</evidence>
<evidence type="ECO:0000256" key="4">
    <source>
        <dbReference type="ARBA" id="ARBA00022825"/>
    </source>
</evidence>
<keyword evidence="2" id="KW-0645">Protease</keyword>
<dbReference type="Gene3D" id="3.90.226.10">
    <property type="entry name" value="2-enoyl-CoA Hydratase, Chain A, domain 1"/>
    <property type="match status" value="1"/>
</dbReference>
<dbReference type="InterPro" id="IPR002142">
    <property type="entry name" value="Peptidase_S49"/>
</dbReference>
<protein>
    <submittedName>
        <fullName evidence="6">S49 family peptidase</fullName>
    </submittedName>
</protein>
<evidence type="ECO:0000256" key="3">
    <source>
        <dbReference type="ARBA" id="ARBA00022801"/>
    </source>
</evidence>
<sequence>MRRVQADAVLNRPLALSAARTAVLQHTLKTAGVTALFDDSDGFWTGAPLWKEDGIAVIGIKGLLLAGQGGWGYPYVTFYGDVQARLEEALNDASMKAIVLYIDSPGGMVSGLYDLADRIFDARNIKPITAVLADEAYSAAYAIASSAEKITVPRTGGTGSIGVLMLHTDFSRMLDQAGINVTVFRYGEHKAELLEVEPLTDGARDRAQETIDRLGEMFVDLVARNRGLDPQKIRDMKAETFLGDDGVKLGLADAVMSPDAALIALRDALN</sequence>
<reference evidence="6 7" key="1">
    <citation type="journal article" date="2020" name="Int. J. Syst. Evol. Microbiol.">
        <title>Novel acetic acid bacteria from cider fermentations: Acetobacter conturbans sp. nov. and Acetobacter fallax sp. nov.</title>
        <authorList>
            <person name="Sombolestani A.S."/>
            <person name="Cleenwerck I."/>
            <person name="Cnockaert M."/>
            <person name="Borremans W."/>
            <person name="Wieme A.D."/>
            <person name="De Vuyst L."/>
            <person name="Vandamme P."/>
        </authorList>
    </citation>
    <scope>NUCLEOTIDE SEQUENCE [LARGE SCALE GENOMIC DNA]</scope>
    <source>
        <strain evidence="6 7">LMG 30640</strain>
    </source>
</reference>
<dbReference type="RefSeq" id="WP_173582098.1">
    <property type="nucleotide sequence ID" value="NZ_WOTB01000003.1"/>
</dbReference>
<feature type="domain" description="Peptidase S49" evidence="5">
    <location>
        <begin position="123"/>
        <end position="266"/>
    </location>
</feature>